<evidence type="ECO:0000313" key="1">
    <source>
        <dbReference type="EMBL" id="GHM59601.1"/>
    </source>
</evidence>
<name>A0A8J3HPS5_9RICK</name>
<dbReference type="Proteomes" id="UP000637906">
    <property type="component" value="Unassembled WGS sequence"/>
</dbReference>
<gene>
    <name evidence="1" type="ORF">sL5_05940</name>
</gene>
<evidence type="ECO:0000313" key="2">
    <source>
        <dbReference type="Proteomes" id="UP000637906"/>
    </source>
</evidence>
<reference evidence="1 2" key="1">
    <citation type="journal article" date="2021" name="Microb. Ecol.">
        <title>Candidatus Mesenet longicola: Novel Endosymbionts of Brontispa longissima that Induce Cytoplasmic Incompatibility.</title>
        <authorList>
            <person name="Takano S."/>
            <person name="Gotoh Y."/>
            <person name="Hayashi T."/>
        </authorList>
    </citation>
    <scope>NUCLEOTIDE SEQUENCE [LARGE SCALE GENOMIC DNA]</scope>
    <source>
        <strain evidence="1">L5</strain>
    </source>
</reference>
<organism evidence="1 2">
    <name type="scientific">Candidatus Mesenet longicola</name>
    <dbReference type="NCBI Taxonomy" id="1892558"/>
    <lineage>
        <taxon>Bacteria</taxon>
        <taxon>Pseudomonadati</taxon>
        <taxon>Pseudomonadota</taxon>
        <taxon>Alphaproteobacteria</taxon>
        <taxon>Rickettsiales</taxon>
        <taxon>Anaplasmataceae</taxon>
        <taxon>Candidatus Mesenet</taxon>
    </lineage>
</organism>
<dbReference type="AlphaFoldDB" id="A0A8J3HPS5"/>
<keyword evidence="2" id="KW-1185">Reference proteome</keyword>
<proteinExistence type="predicted"/>
<comment type="caution">
    <text evidence="1">The sequence shown here is derived from an EMBL/GenBank/DDBJ whole genome shotgun (WGS) entry which is preliminary data.</text>
</comment>
<accession>A0A8J3HPS5</accession>
<protein>
    <submittedName>
        <fullName evidence="1">Uncharacterized protein</fullName>
    </submittedName>
</protein>
<sequence length="236" mass="26971">MTNNPKINVKFDGKTNAEALADNAIQNFKIAFCKTQGCSFPEEINLNLFATKSEYENYFEANHVNPIKQAQHFTLAKSGDEFDVYSYLDRQKSEYSDLSIKRGVAHALIENNEKWGKVLPTSFKVGIADYVAGLDEYGFVQNNNDDKRDFEEIKKYSLHLNEILGNSKRGGVAEQAVKFLESRHGRDLDRLLHEIDNETVKEGRSSVNQFIEDMGEYNGEFSSWVADQLQDPYNFI</sequence>
<dbReference type="EMBL" id="BNGU01000021">
    <property type="protein sequence ID" value="GHM59601.1"/>
    <property type="molecule type" value="Genomic_DNA"/>
</dbReference>